<feature type="domain" description="DUF6570" evidence="1">
    <location>
        <begin position="1"/>
        <end position="86"/>
    </location>
</feature>
<dbReference type="AlphaFoldDB" id="A0A5C3PYB1"/>
<sequence length="220" mass="24708">QRGLKGHIIVYPQRPGDLTKVLPLPVEDVITPICVIFVGSSPPSRKWLEEKAKPLIVRRERILRALLWLQAHNPLYRDVTIDYDHLRQLPENGLLPYQIQCVEDNAAEDTLTSRYDRPLPTDLPGPGYSSAIHDAFQRVVVTDVDGRAPPNELRAAAVRHIKRKGGGFLQIPHGPTPVNEFSNPDLFPSMYPTLFPYGIGGLEDKKRVSPLSLNRHASHL</sequence>
<proteinExistence type="predicted"/>
<evidence type="ECO:0000259" key="1">
    <source>
        <dbReference type="Pfam" id="PF20209"/>
    </source>
</evidence>
<dbReference type="Pfam" id="PF20209">
    <property type="entry name" value="DUF6570"/>
    <property type="match status" value="1"/>
</dbReference>
<protein>
    <recommendedName>
        <fullName evidence="1">DUF6570 domain-containing protein</fullName>
    </recommendedName>
</protein>
<dbReference type="EMBL" id="ML211028">
    <property type="protein sequence ID" value="TFK91103.1"/>
    <property type="molecule type" value="Genomic_DNA"/>
</dbReference>
<dbReference type="Proteomes" id="UP000308197">
    <property type="component" value="Unassembled WGS sequence"/>
</dbReference>
<feature type="non-terminal residue" evidence="2">
    <location>
        <position position="1"/>
    </location>
</feature>
<evidence type="ECO:0000313" key="3">
    <source>
        <dbReference type="Proteomes" id="UP000308197"/>
    </source>
</evidence>
<reference evidence="2 3" key="1">
    <citation type="journal article" date="2019" name="Nat. Ecol. Evol.">
        <title>Megaphylogeny resolves global patterns of mushroom evolution.</title>
        <authorList>
            <person name="Varga T."/>
            <person name="Krizsan K."/>
            <person name="Foldi C."/>
            <person name="Dima B."/>
            <person name="Sanchez-Garcia M."/>
            <person name="Sanchez-Ramirez S."/>
            <person name="Szollosi G.J."/>
            <person name="Szarkandi J.G."/>
            <person name="Papp V."/>
            <person name="Albert L."/>
            <person name="Andreopoulos W."/>
            <person name="Angelini C."/>
            <person name="Antonin V."/>
            <person name="Barry K.W."/>
            <person name="Bougher N.L."/>
            <person name="Buchanan P."/>
            <person name="Buyck B."/>
            <person name="Bense V."/>
            <person name="Catcheside P."/>
            <person name="Chovatia M."/>
            <person name="Cooper J."/>
            <person name="Damon W."/>
            <person name="Desjardin D."/>
            <person name="Finy P."/>
            <person name="Geml J."/>
            <person name="Haridas S."/>
            <person name="Hughes K."/>
            <person name="Justo A."/>
            <person name="Karasinski D."/>
            <person name="Kautmanova I."/>
            <person name="Kiss B."/>
            <person name="Kocsube S."/>
            <person name="Kotiranta H."/>
            <person name="LaButti K.M."/>
            <person name="Lechner B.E."/>
            <person name="Liimatainen K."/>
            <person name="Lipzen A."/>
            <person name="Lukacs Z."/>
            <person name="Mihaltcheva S."/>
            <person name="Morgado L.N."/>
            <person name="Niskanen T."/>
            <person name="Noordeloos M.E."/>
            <person name="Ohm R.A."/>
            <person name="Ortiz-Santana B."/>
            <person name="Ovrebo C."/>
            <person name="Racz N."/>
            <person name="Riley R."/>
            <person name="Savchenko A."/>
            <person name="Shiryaev A."/>
            <person name="Soop K."/>
            <person name="Spirin V."/>
            <person name="Szebenyi C."/>
            <person name="Tomsovsky M."/>
            <person name="Tulloss R.E."/>
            <person name="Uehling J."/>
            <person name="Grigoriev I.V."/>
            <person name="Vagvolgyi C."/>
            <person name="Papp T."/>
            <person name="Martin F.M."/>
            <person name="Miettinen O."/>
            <person name="Hibbett D.S."/>
            <person name="Nagy L.G."/>
        </authorList>
    </citation>
    <scope>NUCLEOTIDE SEQUENCE [LARGE SCALE GENOMIC DNA]</scope>
    <source>
        <strain evidence="2 3">HHB13444</strain>
    </source>
</reference>
<evidence type="ECO:0000313" key="2">
    <source>
        <dbReference type="EMBL" id="TFK91103.1"/>
    </source>
</evidence>
<accession>A0A5C3PYB1</accession>
<dbReference type="STRING" id="1314778.A0A5C3PYB1"/>
<dbReference type="InParanoid" id="A0A5C3PYB1"/>
<name>A0A5C3PYB1_9APHY</name>
<keyword evidence="3" id="KW-1185">Reference proteome</keyword>
<feature type="non-terminal residue" evidence="2">
    <location>
        <position position="220"/>
    </location>
</feature>
<gene>
    <name evidence="2" type="ORF">K466DRAFT_444903</name>
</gene>
<dbReference type="InterPro" id="IPR046700">
    <property type="entry name" value="DUF6570"/>
</dbReference>
<organism evidence="2 3">
    <name type="scientific">Polyporus arcularius HHB13444</name>
    <dbReference type="NCBI Taxonomy" id="1314778"/>
    <lineage>
        <taxon>Eukaryota</taxon>
        <taxon>Fungi</taxon>
        <taxon>Dikarya</taxon>
        <taxon>Basidiomycota</taxon>
        <taxon>Agaricomycotina</taxon>
        <taxon>Agaricomycetes</taxon>
        <taxon>Polyporales</taxon>
        <taxon>Polyporaceae</taxon>
        <taxon>Polyporus</taxon>
    </lineage>
</organism>